<dbReference type="InterPro" id="IPR039428">
    <property type="entry name" value="NUOK/Mnh_C1-like"/>
</dbReference>
<dbReference type="PANTHER" id="PTHR34583:SF2">
    <property type="entry name" value="ANTIPORTER SUBUNIT MNHC2-RELATED"/>
    <property type="match status" value="1"/>
</dbReference>
<comment type="similarity">
    <text evidence="2">Belongs to the CPA3 antiporters (TC 2.A.63) subunit C family.</text>
</comment>
<keyword evidence="4 7" id="KW-0812">Transmembrane</keyword>
<evidence type="ECO:0000313" key="8">
    <source>
        <dbReference type="EMBL" id="CAA6803487.1"/>
    </source>
</evidence>
<dbReference type="NCBIfam" id="NF005621">
    <property type="entry name" value="PRK07375.1-6"/>
    <property type="match status" value="1"/>
</dbReference>
<keyword evidence="5 7" id="KW-1133">Transmembrane helix</keyword>
<dbReference type="Pfam" id="PF00420">
    <property type="entry name" value="Oxidored_q2"/>
    <property type="match status" value="1"/>
</dbReference>
<protein>
    <submittedName>
        <fullName evidence="8">PH adaptation potassium efflux system protein C sodium- potassium/hydrogen antiporter subunit C</fullName>
    </submittedName>
</protein>
<evidence type="ECO:0000256" key="1">
    <source>
        <dbReference type="ARBA" id="ARBA00004651"/>
    </source>
</evidence>
<dbReference type="Gene3D" id="1.10.287.3510">
    <property type="match status" value="1"/>
</dbReference>
<accession>A0A6S6SDQ2</accession>
<dbReference type="InterPro" id="IPR050601">
    <property type="entry name" value="CPA3_antiporter_subunitC"/>
</dbReference>
<evidence type="ECO:0000256" key="4">
    <source>
        <dbReference type="ARBA" id="ARBA00022692"/>
    </source>
</evidence>
<proteinExistence type="inferred from homology"/>
<dbReference type="PANTHER" id="PTHR34583">
    <property type="entry name" value="ANTIPORTER SUBUNIT MNHC2-RELATED"/>
    <property type="match status" value="1"/>
</dbReference>
<gene>
    <name evidence="8" type="ORF">HELGO_WM11232</name>
</gene>
<evidence type="ECO:0000256" key="3">
    <source>
        <dbReference type="ARBA" id="ARBA00022475"/>
    </source>
</evidence>
<keyword evidence="3" id="KW-1003">Cell membrane</keyword>
<feature type="transmembrane region" description="Helical" evidence="7">
    <location>
        <begin position="6"/>
        <end position="24"/>
    </location>
</feature>
<evidence type="ECO:0000256" key="7">
    <source>
        <dbReference type="SAM" id="Phobius"/>
    </source>
</evidence>
<comment type="subcellular location">
    <subcellularLocation>
        <location evidence="1">Cell membrane</location>
        <topology evidence="1">Multi-pass membrane protein</topology>
    </subcellularLocation>
</comment>
<reference evidence="8" key="1">
    <citation type="submission" date="2020-01" db="EMBL/GenBank/DDBJ databases">
        <authorList>
            <person name="Meier V. D."/>
            <person name="Meier V D."/>
        </authorList>
    </citation>
    <scope>NUCLEOTIDE SEQUENCE</scope>
    <source>
        <strain evidence="8">HLG_WM_MAG_07</strain>
    </source>
</reference>
<evidence type="ECO:0000256" key="6">
    <source>
        <dbReference type="ARBA" id="ARBA00023136"/>
    </source>
</evidence>
<organism evidence="8">
    <name type="scientific">uncultured Thiotrichaceae bacterium</name>
    <dbReference type="NCBI Taxonomy" id="298394"/>
    <lineage>
        <taxon>Bacteria</taxon>
        <taxon>Pseudomonadati</taxon>
        <taxon>Pseudomonadota</taxon>
        <taxon>Gammaproteobacteria</taxon>
        <taxon>Thiotrichales</taxon>
        <taxon>Thiotrichaceae</taxon>
        <taxon>environmental samples</taxon>
    </lineage>
</organism>
<keyword evidence="6 7" id="KW-0472">Membrane</keyword>
<evidence type="ECO:0000256" key="5">
    <source>
        <dbReference type="ARBA" id="ARBA00022989"/>
    </source>
</evidence>
<evidence type="ECO:0000256" key="2">
    <source>
        <dbReference type="ARBA" id="ARBA00010388"/>
    </source>
</evidence>
<dbReference type="AlphaFoldDB" id="A0A6S6SDQ2"/>
<feature type="transmembrane region" description="Helical" evidence="7">
    <location>
        <begin position="36"/>
        <end position="55"/>
    </location>
</feature>
<dbReference type="GO" id="GO:0005886">
    <property type="term" value="C:plasma membrane"/>
    <property type="evidence" value="ECO:0007669"/>
    <property type="project" value="UniProtKB-SubCell"/>
</dbReference>
<dbReference type="NCBIfam" id="NF005624">
    <property type="entry name" value="PRK07375.2-3"/>
    <property type="match status" value="1"/>
</dbReference>
<dbReference type="EMBL" id="CACVAY010000015">
    <property type="protein sequence ID" value="CAA6803487.1"/>
    <property type="molecule type" value="Genomic_DNA"/>
</dbReference>
<name>A0A6S6SDQ2_9GAMM</name>
<feature type="transmembrane region" description="Helical" evidence="7">
    <location>
        <begin position="75"/>
        <end position="96"/>
    </location>
</feature>
<sequence>MDTLGLFNYWVVIFLMMAGFYTVIARGNLVKKIVGLNIFQTSVFILYISLGKVSGGTAPIVSDAATAYSNPLPHVLILTAIVVGVATTALGLALIIRIKEAYGTIEEDEILAMDQKDEGRE</sequence>